<organism evidence="1 2">
    <name type="scientific">Meganyctiphanes norvegica</name>
    <name type="common">Northern krill</name>
    <name type="synonym">Thysanopoda norvegica</name>
    <dbReference type="NCBI Taxonomy" id="48144"/>
    <lineage>
        <taxon>Eukaryota</taxon>
        <taxon>Metazoa</taxon>
        <taxon>Ecdysozoa</taxon>
        <taxon>Arthropoda</taxon>
        <taxon>Crustacea</taxon>
        <taxon>Multicrustacea</taxon>
        <taxon>Malacostraca</taxon>
        <taxon>Eumalacostraca</taxon>
        <taxon>Eucarida</taxon>
        <taxon>Euphausiacea</taxon>
        <taxon>Euphausiidae</taxon>
        <taxon>Meganyctiphanes</taxon>
    </lineage>
</organism>
<proteinExistence type="predicted"/>
<evidence type="ECO:0000313" key="2">
    <source>
        <dbReference type="Proteomes" id="UP001497623"/>
    </source>
</evidence>
<name>A0AAV2STB5_MEGNR</name>
<evidence type="ECO:0000313" key="1">
    <source>
        <dbReference type="EMBL" id="CAL4246574.1"/>
    </source>
</evidence>
<dbReference type="AlphaFoldDB" id="A0AAV2STB5"/>
<dbReference type="EMBL" id="CAXKWB010145086">
    <property type="protein sequence ID" value="CAL4246574.1"/>
    <property type="molecule type" value="Genomic_DNA"/>
</dbReference>
<reference evidence="1 2" key="1">
    <citation type="submission" date="2024-05" db="EMBL/GenBank/DDBJ databases">
        <authorList>
            <person name="Wallberg A."/>
        </authorList>
    </citation>
    <scope>NUCLEOTIDE SEQUENCE [LARGE SCALE GENOMIC DNA]</scope>
</reference>
<comment type="caution">
    <text evidence="1">The sequence shown here is derived from an EMBL/GenBank/DDBJ whole genome shotgun (WGS) entry which is preliminary data.</text>
</comment>
<protein>
    <submittedName>
        <fullName evidence="1">Uncharacterized protein</fullName>
    </submittedName>
</protein>
<gene>
    <name evidence="1" type="ORF">MNOR_LOCUS41237</name>
</gene>
<keyword evidence="2" id="KW-1185">Reference proteome</keyword>
<sequence length="118" mass="13349">MAQLAPPACQVPGCEYITEFGLSEMINSHMETHSLTHKSQIDPKSVLPEKMKRSEISSACTSEDWYKGTTNIERHELITQLTNCCDKHLGQDLFRSYGTNSEKTEDEVLSDIKELSVR</sequence>
<dbReference type="Proteomes" id="UP001497623">
    <property type="component" value="Unassembled WGS sequence"/>
</dbReference>
<accession>A0AAV2STB5</accession>